<gene>
    <name evidence="2" type="ORF">SAMN04488004_11541</name>
</gene>
<evidence type="ECO:0000256" key="1">
    <source>
        <dbReference type="SAM" id="SignalP"/>
    </source>
</evidence>
<dbReference type="Gene3D" id="1.25.40.10">
    <property type="entry name" value="Tetratricopeptide repeat domain"/>
    <property type="match status" value="1"/>
</dbReference>
<dbReference type="RefSeq" id="WP_090190352.1">
    <property type="nucleotide sequence ID" value="NZ_CAXYBM010000014.1"/>
</dbReference>
<feature type="signal peptide" evidence="1">
    <location>
        <begin position="1"/>
        <end position="17"/>
    </location>
</feature>
<sequence>MRLAVLALTLAPTFAFAAGSADTAPPKPTATTQQCSEGLVYDLATKTCMTPEQSTNDDSARMNDVRELAYDGRYADALRVLDTMQDQSSDMAITYRGFATRKAGDMAGGMAFYETALAVNPDNLLTRSYMGQALVEQGDVELALAQLTEIRMRGGRGTWAEASLASAVATGVTYSH</sequence>
<organism evidence="2 3">
    <name type="scientific">Loktanella salsilacus</name>
    <dbReference type="NCBI Taxonomy" id="195913"/>
    <lineage>
        <taxon>Bacteria</taxon>
        <taxon>Pseudomonadati</taxon>
        <taxon>Pseudomonadota</taxon>
        <taxon>Alphaproteobacteria</taxon>
        <taxon>Rhodobacterales</taxon>
        <taxon>Roseobacteraceae</taxon>
        <taxon>Loktanella</taxon>
    </lineage>
</organism>
<dbReference type="STRING" id="195913.SAMN04488004_11541"/>
<dbReference type="InterPro" id="IPR011990">
    <property type="entry name" value="TPR-like_helical_dom_sf"/>
</dbReference>
<accession>A0A1I4GZX8</accession>
<dbReference type="Proteomes" id="UP000199550">
    <property type="component" value="Unassembled WGS sequence"/>
</dbReference>
<name>A0A1I4GZX8_9RHOB</name>
<protein>
    <recommendedName>
        <fullName evidence="4">Tetratricopeptide repeat-containing protein</fullName>
    </recommendedName>
</protein>
<proteinExistence type="predicted"/>
<feature type="chain" id="PRO_5011538539" description="Tetratricopeptide repeat-containing protein" evidence="1">
    <location>
        <begin position="18"/>
        <end position="176"/>
    </location>
</feature>
<dbReference type="AlphaFoldDB" id="A0A1I4GZX8"/>
<dbReference type="EMBL" id="FOTF01000015">
    <property type="protein sequence ID" value="SFL35632.1"/>
    <property type="molecule type" value="Genomic_DNA"/>
</dbReference>
<keyword evidence="1" id="KW-0732">Signal</keyword>
<dbReference type="Pfam" id="PF14559">
    <property type="entry name" value="TPR_19"/>
    <property type="match status" value="1"/>
</dbReference>
<reference evidence="3" key="1">
    <citation type="submission" date="2016-10" db="EMBL/GenBank/DDBJ databases">
        <authorList>
            <person name="Varghese N."/>
            <person name="Submissions S."/>
        </authorList>
    </citation>
    <scope>NUCLEOTIDE SEQUENCE [LARGE SCALE GENOMIC DNA]</scope>
    <source>
        <strain evidence="3">DSM 16199</strain>
    </source>
</reference>
<dbReference type="SUPFAM" id="SSF48452">
    <property type="entry name" value="TPR-like"/>
    <property type="match status" value="1"/>
</dbReference>
<keyword evidence="3" id="KW-1185">Reference proteome</keyword>
<evidence type="ECO:0000313" key="2">
    <source>
        <dbReference type="EMBL" id="SFL35632.1"/>
    </source>
</evidence>
<evidence type="ECO:0008006" key="4">
    <source>
        <dbReference type="Google" id="ProtNLM"/>
    </source>
</evidence>
<evidence type="ECO:0000313" key="3">
    <source>
        <dbReference type="Proteomes" id="UP000199550"/>
    </source>
</evidence>
<dbReference type="OrthoDB" id="8592798at2"/>